<evidence type="ECO:0000313" key="3">
    <source>
        <dbReference type="Proteomes" id="UP000095767"/>
    </source>
</evidence>
<comment type="caution">
    <text evidence="2">The sequence shown here is derived from an EMBL/GenBank/DDBJ whole genome shotgun (WGS) entry which is preliminary data.</text>
</comment>
<organism evidence="2 3">
    <name type="scientific">Dichanthelium oligosanthes</name>
    <dbReference type="NCBI Taxonomy" id="888268"/>
    <lineage>
        <taxon>Eukaryota</taxon>
        <taxon>Viridiplantae</taxon>
        <taxon>Streptophyta</taxon>
        <taxon>Embryophyta</taxon>
        <taxon>Tracheophyta</taxon>
        <taxon>Spermatophyta</taxon>
        <taxon>Magnoliopsida</taxon>
        <taxon>Liliopsida</taxon>
        <taxon>Poales</taxon>
        <taxon>Poaceae</taxon>
        <taxon>PACMAD clade</taxon>
        <taxon>Panicoideae</taxon>
        <taxon>Panicodae</taxon>
        <taxon>Paniceae</taxon>
        <taxon>Dichantheliinae</taxon>
        <taxon>Dichanthelium</taxon>
    </lineage>
</organism>
<dbReference type="EMBL" id="LWDX02021963">
    <property type="protein sequence ID" value="OEL32131.1"/>
    <property type="molecule type" value="Genomic_DNA"/>
</dbReference>
<feature type="transmembrane region" description="Helical" evidence="1">
    <location>
        <begin position="25"/>
        <end position="47"/>
    </location>
</feature>
<protein>
    <submittedName>
        <fullName evidence="2">Uncharacterized protein</fullName>
    </submittedName>
</protein>
<accession>A0A1E5W435</accession>
<dbReference type="OrthoDB" id="668065at2759"/>
<evidence type="ECO:0000256" key="1">
    <source>
        <dbReference type="SAM" id="Phobius"/>
    </source>
</evidence>
<name>A0A1E5W435_9POAL</name>
<keyword evidence="1" id="KW-0812">Transmembrane</keyword>
<sequence>MACSFLCPGAPNDQPVGDFHTARSAIFVGVLNAIASTSYLQLCLSGGGGGTARDVDRSYCLYQFASYLTAMLGVALLAVDMGFPATVTGSPVWEPVFKWAVWITRS</sequence>
<gene>
    <name evidence="2" type="ORF">BAE44_0006850</name>
</gene>
<proteinExistence type="predicted"/>
<keyword evidence="1" id="KW-1133">Transmembrane helix</keyword>
<keyword evidence="1" id="KW-0472">Membrane</keyword>
<keyword evidence="3" id="KW-1185">Reference proteome</keyword>
<feature type="transmembrane region" description="Helical" evidence="1">
    <location>
        <begin position="59"/>
        <end position="79"/>
    </location>
</feature>
<evidence type="ECO:0000313" key="2">
    <source>
        <dbReference type="EMBL" id="OEL32131.1"/>
    </source>
</evidence>
<dbReference type="AlphaFoldDB" id="A0A1E5W435"/>
<dbReference type="Proteomes" id="UP000095767">
    <property type="component" value="Unassembled WGS sequence"/>
</dbReference>
<reference evidence="2 3" key="1">
    <citation type="submission" date="2016-09" db="EMBL/GenBank/DDBJ databases">
        <title>The draft genome of Dichanthelium oligosanthes: A C3 panicoid grass species.</title>
        <authorList>
            <person name="Studer A.J."/>
            <person name="Schnable J.C."/>
            <person name="Brutnell T.P."/>
        </authorList>
    </citation>
    <scope>NUCLEOTIDE SEQUENCE [LARGE SCALE GENOMIC DNA]</scope>
    <source>
        <strain evidence="3">cv. Kellogg 1175</strain>
        <tissue evidence="2">Leaf</tissue>
    </source>
</reference>